<comment type="caution">
    <text evidence="1">The sequence shown here is derived from an EMBL/GenBank/DDBJ whole genome shotgun (WGS) entry which is preliminary data.</text>
</comment>
<reference evidence="1 2" key="1">
    <citation type="submission" date="2019-03" db="EMBL/GenBank/DDBJ databases">
        <title>Comparative genomic analyses of the sweetpotato soil rot pathogen, Streptomyces ipomoeae.</title>
        <authorList>
            <person name="Ruschel Soares N."/>
            <person name="Badger J.H."/>
            <person name="Huguet-Tapia J.C."/>
            <person name="Clark C.A."/>
            <person name="Pettis G.S."/>
        </authorList>
    </citation>
    <scope>NUCLEOTIDE SEQUENCE [LARGE SCALE GENOMIC DNA]</scope>
    <source>
        <strain evidence="1 2">88-35</strain>
    </source>
</reference>
<name>A0AAE8W9W1_9ACTN</name>
<organism evidence="1 2">
    <name type="scientific">Streptomyces ipomoeae</name>
    <dbReference type="NCBI Taxonomy" id="103232"/>
    <lineage>
        <taxon>Bacteria</taxon>
        <taxon>Bacillati</taxon>
        <taxon>Actinomycetota</taxon>
        <taxon>Actinomycetes</taxon>
        <taxon>Kitasatosporales</taxon>
        <taxon>Streptomycetaceae</taxon>
        <taxon>Streptomyces</taxon>
    </lineage>
</organism>
<dbReference type="SUPFAM" id="SSF109998">
    <property type="entry name" value="Triger factor/SurA peptide-binding domain-like"/>
    <property type="match status" value="1"/>
</dbReference>
<accession>A0AAE8W9W1</accession>
<evidence type="ECO:0000313" key="1">
    <source>
        <dbReference type="EMBL" id="TQE40005.1"/>
    </source>
</evidence>
<sequence>MGVALVALLVTGLTMLGDHTTDETAGTAGTAGTAEVASLDGHPVTRDELLFHMRRLAPTVQNELRNKYDPRGAIDWNAKAGDKTALQRLENRAFDEIRRDRTTLVLAKEQGLVDSVDHADFLAELARENESRAKALTAGETVYGVANFSPEEYYTHRLAELTTSLKKRLGTGAGAPLRVTDAEARQAFDADRDAWSANATTYTYTRLVVPVPDGAADHAERLQRRVTSAGRLADVAAGEPGAELTTGTYDGGGSTSLNAHDQDLMSVLGKLAPGRISAPVKGTGRITYYELDGKDVDEDKAFADYAQRIRQSLVEEKFNRYLQRRVENGDIDIDTSAVDAINAEDVQQ</sequence>
<dbReference type="RefSeq" id="WP_141580374.1">
    <property type="nucleotide sequence ID" value="NZ_SPAZ01000011.1"/>
</dbReference>
<protein>
    <recommendedName>
        <fullName evidence="3">PpiC domain-containing protein</fullName>
    </recommendedName>
</protein>
<gene>
    <name evidence="1" type="ORF">Sipo8835_00980</name>
</gene>
<evidence type="ECO:0008006" key="3">
    <source>
        <dbReference type="Google" id="ProtNLM"/>
    </source>
</evidence>
<dbReference type="Proteomes" id="UP000318720">
    <property type="component" value="Unassembled WGS sequence"/>
</dbReference>
<evidence type="ECO:0000313" key="2">
    <source>
        <dbReference type="Proteomes" id="UP000318720"/>
    </source>
</evidence>
<dbReference type="AlphaFoldDB" id="A0AAE8W9W1"/>
<proteinExistence type="predicted"/>
<dbReference type="EMBL" id="SPAZ01000011">
    <property type="protein sequence ID" value="TQE40005.1"/>
    <property type="molecule type" value="Genomic_DNA"/>
</dbReference>
<dbReference type="InterPro" id="IPR027304">
    <property type="entry name" value="Trigger_fact/SurA_dom_sf"/>
</dbReference>